<organism evidence="1 2">
    <name type="scientific">Candidatus Paraluminiphilus aquimaris</name>
    <dbReference type="NCBI Taxonomy" id="2518994"/>
    <lineage>
        <taxon>Bacteria</taxon>
        <taxon>Pseudomonadati</taxon>
        <taxon>Pseudomonadota</taxon>
        <taxon>Gammaproteobacteria</taxon>
        <taxon>Cellvibrionales</taxon>
        <taxon>Halieaceae</taxon>
        <taxon>Candidatus Paraluminiphilus</taxon>
    </lineage>
</organism>
<gene>
    <name evidence="1" type="ORF">E0F26_08395</name>
</gene>
<proteinExistence type="predicted"/>
<evidence type="ECO:0000313" key="2">
    <source>
        <dbReference type="Proteomes" id="UP001317963"/>
    </source>
</evidence>
<accession>A0ABY6Q9Q9</accession>
<protein>
    <submittedName>
        <fullName evidence="1">DUF1289 domain-containing protein</fullName>
    </submittedName>
</protein>
<keyword evidence="2" id="KW-1185">Reference proteome</keyword>
<dbReference type="EMBL" id="CP036501">
    <property type="protein sequence ID" value="UZP75608.1"/>
    <property type="molecule type" value="Genomic_DNA"/>
</dbReference>
<dbReference type="Pfam" id="PF06945">
    <property type="entry name" value="DUF1289"/>
    <property type="match status" value="1"/>
</dbReference>
<name>A0ABY6Q9Q9_9GAMM</name>
<dbReference type="Proteomes" id="UP001317963">
    <property type="component" value="Chromosome"/>
</dbReference>
<dbReference type="PANTHER" id="PTHR35175:SF1">
    <property type="entry name" value="OXIDOREDUCTASE"/>
    <property type="match status" value="1"/>
</dbReference>
<evidence type="ECO:0000313" key="1">
    <source>
        <dbReference type="EMBL" id="UZP75608.1"/>
    </source>
</evidence>
<reference evidence="1 2" key="1">
    <citation type="submission" date="2019-02" db="EMBL/GenBank/DDBJ databases">
        <title>Halieaceae_genomes.</title>
        <authorList>
            <person name="Li S.-H."/>
        </authorList>
    </citation>
    <scope>NUCLEOTIDE SEQUENCE [LARGE SCALE GENOMIC DNA]</scope>
    <source>
        <strain evidence="1 2">JH123</strain>
    </source>
</reference>
<dbReference type="InterPro" id="IPR010710">
    <property type="entry name" value="DUF1289"/>
</dbReference>
<dbReference type="PANTHER" id="PTHR35175">
    <property type="entry name" value="DUF1289 DOMAIN-CONTAINING PROTEIN"/>
    <property type="match status" value="1"/>
</dbReference>
<sequence length="170" mass="19641">MFILDFGAMSAANPKQVQLKPIKTPCIGVCSTGIGDSVCRGCKRFSHEVIHWNGYTQDEKRFVDKRLSGFLSQACSHKCTVIDRDLLQWQLDTQLVRYNEEHDEYCWLFQLLKAGASQIRDPSKYGFRVHPGWSDLSLVALRDKIDEDFWILSTAHYDRYLATPDMFDEV</sequence>